<accession>A0A4V2EJC6</accession>
<dbReference type="SUPFAM" id="SSF57783">
    <property type="entry name" value="Zinc beta-ribbon"/>
    <property type="match status" value="1"/>
</dbReference>
<evidence type="ECO:0000256" key="3">
    <source>
        <dbReference type="ARBA" id="ARBA00022833"/>
    </source>
</evidence>
<dbReference type="PANTHER" id="PTHR30313:SF2">
    <property type="entry name" value="DNA PRIMASE"/>
    <property type="match status" value="1"/>
</dbReference>
<dbReference type="GO" id="GO:0008270">
    <property type="term" value="F:zinc ion binding"/>
    <property type="evidence" value="ECO:0007669"/>
    <property type="project" value="UniProtKB-KW"/>
</dbReference>
<gene>
    <name evidence="5" type="ORF">C1E23_17150</name>
</gene>
<dbReference type="InterPro" id="IPR002694">
    <property type="entry name" value="Znf_CHC2"/>
</dbReference>
<organism evidence="5 6">
    <name type="scientific">Pseudoalteromonas phenolica</name>
    <dbReference type="NCBI Taxonomy" id="161398"/>
    <lineage>
        <taxon>Bacteria</taxon>
        <taxon>Pseudomonadati</taxon>
        <taxon>Pseudomonadota</taxon>
        <taxon>Gammaproteobacteria</taxon>
        <taxon>Alteromonadales</taxon>
        <taxon>Pseudoalteromonadaceae</taxon>
        <taxon>Pseudoalteromonas</taxon>
    </lineage>
</organism>
<reference evidence="5 6" key="1">
    <citation type="submission" date="2018-01" db="EMBL/GenBank/DDBJ databases">
        <title>Co-occurrence of chitin degradation, pigmentation and bioactivity in marine Pseudoalteromonas.</title>
        <authorList>
            <person name="Paulsen S."/>
            <person name="Gram L."/>
            <person name="Machado H."/>
        </authorList>
    </citation>
    <scope>NUCLEOTIDE SEQUENCE [LARGE SCALE GENOMIC DNA]</scope>
    <source>
        <strain evidence="5 6">S3898</strain>
    </source>
</reference>
<dbReference type="GO" id="GO:0003677">
    <property type="term" value="F:DNA binding"/>
    <property type="evidence" value="ECO:0007669"/>
    <property type="project" value="InterPro"/>
</dbReference>
<dbReference type="Gene3D" id="3.90.980.10">
    <property type="entry name" value="DNA primase, catalytic core, N-terminal domain"/>
    <property type="match status" value="1"/>
</dbReference>
<evidence type="ECO:0000313" key="5">
    <source>
        <dbReference type="EMBL" id="RZQ51878.1"/>
    </source>
</evidence>
<proteinExistence type="predicted"/>
<comment type="caution">
    <text evidence="5">The sequence shown here is derived from an EMBL/GenBank/DDBJ whole genome shotgun (WGS) entry which is preliminary data.</text>
</comment>
<dbReference type="Gene3D" id="3.90.580.10">
    <property type="entry name" value="Zinc finger, CHC2-type domain"/>
    <property type="match status" value="1"/>
</dbReference>
<evidence type="ECO:0000256" key="2">
    <source>
        <dbReference type="ARBA" id="ARBA00022771"/>
    </source>
</evidence>
<dbReference type="GO" id="GO:0003899">
    <property type="term" value="F:DNA-directed RNA polymerase activity"/>
    <property type="evidence" value="ECO:0007669"/>
    <property type="project" value="InterPro"/>
</dbReference>
<dbReference type="GO" id="GO:0006269">
    <property type="term" value="P:DNA replication, synthesis of primer"/>
    <property type="evidence" value="ECO:0007669"/>
    <property type="project" value="TreeGrafter"/>
</dbReference>
<keyword evidence="1" id="KW-0479">Metal-binding</keyword>
<dbReference type="RefSeq" id="WP_130256733.1">
    <property type="nucleotide sequence ID" value="NZ_PPSX01000072.1"/>
</dbReference>
<evidence type="ECO:0000313" key="6">
    <source>
        <dbReference type="Proteomes" id="UP000291338"/>
    </source>
</evidence>
<dbReference type="GO" id="GO:0005737">
    <property type="term" value="C:cytoplasm"/>
    <property type="evidence" value="ECO:0007669"/>
    <property type="project" value="TreeGrafter"/>
</dbReference>
<dbReference type="SUPFAM" id="SSF56731">
    <property type="entry name" value="DNA primase core"/>
    <property type="match status" value="1"/>
</dbReference>
<evidence type="ECO:0000259" key="4">
    <source>
        <dbReference type="Pfam" id="PF01807"/>
    </source>
</evidence>
<feature type="domain" description="Zinc finger CHC2-type" evidence="4">
    <location>
        <begin position="5"/>
        <end position="99"/>
    </location>
</feature>
<dbReference type="AlphaFoldDB" id="A0A4V2EJC6"/>
<dbReference type="Proteomes" id="UP000291338">
    <property type="component" value="Unassembled WGS sequence"/>
</dbReference>
<evidence type="ECO:0000256" key="1">
    <source>
        <dbReference type="ARBA" id="ARBA00022723"/>
    </source>
</evidence>
<protein>
    <submittedName>
        <fullName evidence="5">DNA primase</fullName>
    </submittedName>
</protein>
<dbReference type="EMBL" id="PPSX01000072">
    <property type="protein sequence ID" value="RZQ51878.1"/>
    <property type="molecule type" value="Genomic_DNA"/>
</dbReference>
<keyword evidence="3" id="KW-0862">Zinc</keyword>
<sequence>MAKLSQSLLQQIQKNVSIVRLVQAKGVELTKQDKLWIGNCLFCKSQQSLKVNAFKNSWSCDDCNASGNALGWVMKVDGVSKSHAAELLRNDLYLKVDEDEEVKPVKRGTVKKLVDDIDSSLTGLEMLQQVMDFYHQTLLKSDEVMQFLEAKKIASTELVHHFKLGYANRSLSYRLPDKNRKAGKEIRTKMQSLGVIRSSGHEHLNGSLVIPIRDVNGICHDAYGRKILSNLRKGTPLDLYLGDPVRGVFNEEAFSHSKTIIFCLKPIDALTFWVNGVRNVSVIYGVDGLTDDIKHAIQFYGVEKVVLAFPQGTEEDKYLQVCADEMMKLGVDCYRSIFPAGLDVNSFARQVDNPPEALAEKVRQIEWLGNGKQPRMDAPETPDNISVDATEADMSDGHGHDLKIADELGDEQDGFVHDYADSRSDAHTQIEITEDTSVDVATSDHEVVIPIGDRRYRIRGLAKNLSFDQLKINLLISRDKYFHVDTFDLYHARHRASFVNQASTELSLKESTIKKDLGHVLLKLEELQDGNINRALDGNKEVETMSETDKSQALSLLKSVDLMDNIIKDVESIGVVGERTNILLSYLAATSRKLTNPLAIVIQSASASGKSALMNGVLSLMPPEECLSLSAVTGQSLFYMNQHGLKHKVLSIAEEEGASNASYALKLLQSDGKLKIASTGKEVSTGRLVTQEYEVEGPVSLFLTTTAINVSDEELQNRCIVLTVDESHQHTAEIHVMQRKQQTLEGMLQAQDKSEVLNRHHNAQRLLRPYLVVNPYAGKLTFFSHKTRSRRDHMKYLSLIQSITLLKQCQKTVKSVNHKGVLLHYIETSIDDIALANELAKDVLGLSITEIPRQTQKLLSIIQAMVSEVSIKKAIDKVDVRFTRKDVRHFCDWGDTQLKVHLKRLAELECLVIHKGGRTLSYEYELAIFTGNSNADDCQLVDIELLKSG</sequence>
<name>A0A4V2EJC6_9GAMM</name>
<keyword evidence="2" id="KW-0863">Zinc-finger</keyword>
<dbReference type="InterPro" id="IPR037068">
    <property type="entry name" value="DNA_primase_core_N_sf"/>
</dbReference>
<dbReference type="InterPro" id="IPR036977">
    <property type="entry name" value="DNA_primase_Znf_CHC2"/>
</dbReference>
<dbReference type="InterPro" id="IPR050219">
    <property type="entry name" value="DnaG_primase"/>
</dbReference>
<dbReference type="PANTHER" id="PTHR30313">
    <property type="entry name" value="DNA PRIMASE"/>
    <property type="match status" value="1"/>
</dbReference>
<dbReference type="Pfam" id="PF01807">
    <property type="entry name" value="Zn_ribbon_DnaG"/>
    <property type="match status" value="1"/>
</dbReference>